<feature type="compositionally biased region" description="Polar residues" evidence="1">
    <location>
        <begin position="126"/>
        <end position="158"/>
    </location>
</feature>
<feature type="region of interest" description="Disordered" evidence="1">
    <location>
        <begin position="126"/>
        <end position="274"/>
    </location>
</feature>
<feature type="compositionally biased region" description="Basic and acidic residues" evidence="1">
    <location>
        <begin position="255"/>
        <end position="270"/>
    </location>
</feature>
<sequence>MNRAKIAAQRQNYGNQEASSGAVEDEDKQGAQRKLKEGDFATKGVNRPLTRLKATETDLKDGEFGTKRMHKNDNQAEMGTENEKECIDGQNKSKEGPPFPKRMKNSVPKKLDFSFLQSTFDSINKKFNTVAPPTSGEQHNITPEQPGTSKSKDLNNANMAVHLNQGPSGEPSRATMNNSASNKRDSTDALQRKLDVFRERNNTIQSLSVTQQRSCSNSGQSAGNQGQQCNVQVTRERIQEREEVSPLPSPEPDPQPERDTMDHEGSEMGKGRPVVRATTIDEFLKENGIDVALEGLTTGEQVTEQHDDG</sequence>
<protein>
    <submittedName>
        <fullName evidence="2">Uncharacterized protein</fullName>
    </submittedName>
</protein>
<feature type="compositionally biased region" description="Polar residues" evidence="1">
    <location>
        <begin position="9"/>
        <end position="19"/>
    </location>
</feature>
<dbReference type="EMBL" id="JASCZI010091112">
    <property type="protein sequence ID" value="MED6149014.1"/>
    <property type="molecule type" value="Genomic_DNA"/>
</dbReference>
<reference evidence="2 3" key="1">
    <citation type="journal article" date="2023" name="Plants (Basel)">
        <title>Bridging the Gap: Combining Genomics and Transcriptomics Approaches to Understand Stylosanthes scabra, an Orphan Legume from the Brazilian Caatinga.</title>
        <authorList>
            <person name="Ferreira-Neto J.R.C."/>
            <person name="da Silva M.D."/>
            <person name="Binneck E."/>
            <person name="de Melo N.F."/>
            <person name="da Silva R.H."/>
            <person name="de Melo A.L.T.M."/>
            <person name="Pandolfi V."/>
            <person name="Bustamante F.O."/>
            <person name="Brasileiro-Vidal A.C."/>
            <person name="Benko-Iseppon A.M."/>
        </authorList>
    </citation>
    <scope>NUCLEOTIDE SEQUENCE [LARGE SCALE GENOMIC DNA]</scope>
    <source>
        <tissue evidence="2">Leaves</tissue>
    </source>
</reference>
<gene>
    <name evidence="2" type="ORF">PIB30_058453</name>
</gene>
<evidence type="ECO:0000256" key="1">
    <source>
        <dbReference type="SAM" id="MobiDB-lite"/>
    </source>
</evidence>
<feature type="region of interest" description="Disordered" evidence="1">
    <location>
        <begin position="1"/>
        <end position="38"/>
    </location>
</feature>
<feature type="compositionally biased region" description="Basic and acidic residues" evidence="1">
    <location>
        <begin position="28"/>
        <end position="38"/>
    </location>
</feature>
<feature type="region of interest" description="Disordered" evidence="1">
    <location>
        <begin position="58"/>
        <end position="106"/>
    </location>
</feature>
<dbReference type="Proteomes" id="UP001341840">
    <property type="component" value="Unassembled WGS sequence"/>
</dbReference>
<evidence type="ECO:0000313" key="3">
    <source>
        <dbReference type="Proteomes" id="UP001341840"/>
    </source>
</evidence>
<evidence type="ECO:0000313" key="2">
    <source>
        <dbReference type="EMBL" id="MED6149014.1"/>
    </source>
</evidence>
<feature type="compositionally biased region" description="Basic and acidic residues" evidence="1">
    <location>
        <begin position="234"/>
        <end position="244"/>
    </location>
</feature>
<feature type="compositionally biased region" description="Polar residues" evidence="1">
    <location>
        <begin position="202"/>
        <end position="213"/>
    </location>
</feature>
<keyword evidence="3" id="KW-1185">Reference proteome</keyword>
<proteinExistence type="predicted"/>
<comment type="caution">
    <text evidence="2">The sequence shown here is derived from an EMBL/GenBank/DDBJ whole genome shotgun (WGS) entry which is preliminary data.</text>
</comment>
<name>A0ABU6TKU4_9FABA</name>
<feature type="compositionally biased region" description="Basic and acidic residues" evidence="1">
    <location>
        <begin position="58"/>
        <end position="74"/>
    </location>
</feature>
<feature type="compositionally biased region" description="Basic and acidic residues" evidence="1">
    <location>
        <begin position="81"/>
        <end position="95"/>
    </location>
</feature>
<feature type="compositionally biased region" description="Low complexity" evidence="1">
    <location>
        <begin position="214"/>
        <end position="230"/>
    </location>
</feature>
<organism evidence="2 3">
    <name type="scientific">Stylosanthes scabra</name>
    <dbReference type="NCBI Taxonomy" id="79078"/>
    <lineage>
        <taxon>Eukaryota</taxon>
        <taxon>Viridiplantae</taxon>
        <taxon>Streptophyta</taxon>
        <taxon>Embryophyta</taxon>
        <taxon>Tracheophyta</taxon>
        <taxon>Spermatophyta</taxon>
        <taxon>Magnoliopsida</taxon>
        <taxon>eudicotyledons</taxon>
        <taxon>Gunneridae</taxon>
        <taxon>Pentapetalae</taxon>
        <taxon>rosids</taxon>
        <taxon>fabids</taxon>
        <taxon>Fabales</taxon>
        <taxon>Fabaceae</taxon>
        <taxon>Papilionoideae</taxon>
        <taxon>50 kb inversion clade</taxon>
        <taxon>dalbergioids sensu lato</taxon>
        <taxon>Dalbergieae</taxon>
        <taxon>Pterocarpus clade</taxon>
        <taxon>Stylosanthes</taxon>
    </lineage>
</organism>
<feature type="compositionally biased region" description="Basic and acidic residues" evidence="1">
    <location>
        <begin position="182"/>
        <end position="201"/>
    </location>
</feature>
<accession>A0ABU6TKU4</accession>